<evidence type="ECO:0000313" key="2">
    <source>
        <dbReference type="Proteomes" id="UP000824988"/>
    </source>
</evidence>
<dbReference type="Pfam" id="PF23840">
    <property type="entry name" value="Phage_tail_terminator"/>
    <property type="match status" value="1"/>
</dbReference>
<organism evidence="1 2">
    <name type="scientific">Methylogaea oryzae</name>
    <dbReference type="NCBI Taxonomy" id="1295382"/>
    <lineage>
        <taxon>Bacteria</taxon>
        <taxon>Pseudomonadati</taxon>
        <taxon>Pseudomonadota</taxon>
        <taxon>Gammaproteobacteria</taxon>
        <taxon>Methylococcales</taxon>
        <taxon>Methylococcaceae</taxon>
        <taxon>Methylogaea</taxon>
    </lineage>
</organism>
<dbReference type="KEGG" id="moz:MoryE10_09360"/>
<name>A0A8D4VPZ9_9GAMM</name>
<dbReference type="EMBL" id="AP019782">
    <property type="protein sequence ID" value="BBL70330.1"/>
    <property type="molecule type" value="Genomic_DNA"/>
</dbReference>
<protein>
    <submittedName>
        <fullName evidence="1">Uncharacterized protein</fullName>
    </submittedName>
</protein>
<evidence type="ECO:0000313" key="1">
    <source>
        <dbReference type="EMBL" id="BBL70330.1"/>
    </source>
</evidence>
<sequence>MQLAPIVSRLKSQVPSLQNRVAVAASLPAAIQDAKVSHSAWLLAPREKAGNNETIGQIKQDVESRFSVLVAVRNVADATGAAGLAALDSLRASVDPALLGWRPAAGYDPLTYAGGQLVHAGDGWLLWADEYKTNHSIKGAISG</sequence>
<keyword evidence="2" id="KW-1185">Reference proteome</keyword>
<dbReference type="AlphaFoldDB" id="A0A8D4VPZ9"/>
<gene>
    <name evidence="1" type="ORF">MoryE10_09360</name>
</gene>
<dbReference type="Proteomes" id="UP000824988">
    <property type="component" value="Chromosome"/>
</dbReference>
<accession>A0A8D4VPZ9</accession>
<proteinExistence type="predicted"/>
<dbReference type="RefSeq" id="WP_221048360.1">
    <property type="nucleotide sequence ID" value="NZ_AP019782.1"/>
</dbReference>
<dbReference type="InterPro" id="IPR056912">
    <property type="entry name" value="Phage_JBD30_tail_term-like"/>
</dbReference>
<reference evidence="1" key="1">
    <citation type="submission" date="2019-06" db="EMBL/GenBank/DDBJ databases">
        <title>Complete genome sequence of Methylogaea oryzae strain JCM16910.</title>
        <authorList>
            <person name="Asakawa S."/>
        </authorList>
    </citation>
    <scope>NUCLEOTIDE SEQUENCE</scope>
    <source>
        <strain evidence="1">E10</strain>
    </source>
</reference>